<accession>A0A9X4IQN8</accession>
<proteinExistence type="predicted"/>
<name>A0A9X4IQN8_9FLAO</name>
<comment type="caution">
    <text evidence="5">The sequence shown here is derived from an EMBL/GenBank/DDBJ whole genome shotgun (WGS) entry which is preliminary data.</text>
</comment>
<sequence>MGTYTRKTPLKEDCPMEKTLNIISGKWKIAVLCELNRGDCRLTDLEKYNPEASKRSLTKILKELVDDGIIKKTDFNVYPKKVVYSLTSRGIDLISVLKSLDEFGKKI</sequence>
<dbReference type="InterPro" id="IPR036388">
    <property type="entry name" value="WH-like_DNA-bd_sf"/>
</dbReference>
<gene>
    <name evidence="5" type="ORF">LCI24_14685</name>
</gene>
<organism evidence="5 6">
    <name type="scientific">Tenacibaculum larymnensis</name>
    <dbReference type="NCBI Taxonomy" id="2878201"/>
    <lineage>
        <taxon>Bacteria</taxon>
        <taxon>Pseudomonadati</taxon>
        <taxon>Bacteroidota</taxon>
        <taxon>Flavobacteriia</taxon>
        <taxon>Flavobacteriales</taxon>
        <taxon>Flavobacteriaceae</taxon>
        <taxon>Tenacibaculum</taxon>
    </lineage>
</organism>
<dbReference type="Gene3D" id="1.10.10.10">
    <property type="entry name" value="Winged helix-like DNA-binding domain superfamily/Winged helix DNA-binding domain"/>
    <property type="match status" value="1"/>
</dbReference>
<dbReference type="PROSITE" id="PS51118">
    <property type="entry name" value="HTH_HXLR"/>
    <property type="match status" value="1"/>
</dbReference>
<keyword evidence="6" id="KW-1185">Reference proteome</keyword>
<evidence type="ECO:0000256" key="1">
    <source>
        <dbReference type="ARBA" id="ARBA00023015"/>
    </source>
</evidence>
<dbReference type="InterPro" id="IPR036390">
    <property type="entry name" value="WH_DNA-bd_sf"/>
</dbReference>
<evidence type="ECO:0000259" key="4">
    <source>
        <dbReference type="PROSITE" id="PS51118"/>
    </source>
</evidence>
<keyword evidence="1" id="KW-0805">Transcription regulation</keyword>
<dbReference type="GO" id="GO:0003677">
    <property type="term" value="F:DNA binding"/>
    <property type="evidence" value="ECO:0007669"/>
    <property type="project" value="UniProtKB-KW"/>
</dbReference>
<evidence type="ECO:0000256" key="3">
    <source>
        <dbReference type="ARBA" id="ARBA00023163"/>
    </source>
</evidence>
<dbReference type="PANTHER" id="PTHR33204">
    <property type="entry name" value="TRANSCRIPTIONAL REGULATOR, MARR FAMILY"/>
    <property type="match status" value="1"/>
</dbReference>
<evidence type="ECO:0000256" key="2">
    <source>
        <dbReference type="ARBA" id="ARBA00023125"/>
    </source>
</evidence>
<dbReference type="EMBL" id="JAIWJY010000011">
    <property type="protein sequence ID" value="MDE1208045.1"/>
    <property type="molecule type" value="Genomic_DNA"/>
</dbReference>
<dbReference type="SUPFAM" id="SSF46785">
    <property type="entry name" value="Winged helix' DNA-binding domain"/>
    <property type="match status" value="1"/>
</dbReference>
<dbReference type="InterPro" id="IPR002577">
    <property type="entry name" value="HTH_HxlR"/>
</dbReference>
<dbReference type="Proteomes" id="UP001149303">
    <property type="component" value="Unassembled WGS sequence"/>
</dbReference>
<protein>
    <submittedName>
        <fullName evidence="5">Helix-turn-helix transcriptional regulator</fullName>
    </submittedName>
</protein>
<dbReference type="Pfam" id="PF01638">
    <property type="entry name" value="HxlR"/>
    <property type="match status" value="1"/>
</dbReference>
<evidence type="ECO:0000313" key="6">
    <source>
        <dbReference type="Proteomes" id="UP001149303"/>
    </source>
</evidence>
<dbReference type="AlphaFoldDB" id="A0A9X4IQN8"/>
<reference evidence="5" key="1">
    <citation type="submission" date="2021-09" db="EMBL/GenBank/DDBJ databases">
        <authorList>
            <person name="Smyrli M."/>
        </authorList>
    </citation>
    <scope>NUCLEOTIDE SEQUENCE</scope>
    <source>
        <strain evidence="5">LAR25</strain>
    </source>
</reference>
<feature type="domain" description="HTH hxlR-type" evidence="4">
    <location>
        <begin position="14"/>
        <end position="107"/>
    </location>
</feature>
<keyword evidence="2" id="KW-0238">DNA-binding</keyword>
<evidence type="ECO:0000313" key="5">
    <source>
        <dbReference type="EMBL" id="MDE1208045.1"/>
    </source>
</evidence>
<dbReference type="RefSeq" id="WP_274641049.1">
    <property type="nucleotide sequence ID" value="NZ_JAIWJY010000011.1"/>
</dbReference>
<keyword evidence="3" id="KW-0804">Transcription</keyword>